<dbReference type="AlphaFoldDB" id="A0A1Y1ZET5"/>
<comment type="similarity">
    <text evidence="1">Belongs to the avfA family.</text>
</comment>
<dbReference type="PANTHER" id="PTHR15020">
    <property type="entry name" value="FLAVIN REDUCTASE-RELATED"/>
    <property type="match status" value="1"/>
</dbReference>
<evidence type="ECO:0000313" key="4">
    <source>
        <dbReference type="Proteomes" id="UP000193144"/>
    </source>
</evidence>
<dbReference type="Gene3D" id="3.40.50.720">
    <property type="entry name" value="NAD(P)-binding Rossmann-like Domain"/>
    <property type="match status" value="1"/>
</dbReference>
<dbReference type="Pfam" id="PF13460">
    <property type="entry name" value="NAD_binding_10"/>
    <property type="match status" value="1"/>
</dbReference>
<dbReference type="PROSITE" id="PS51257">
    <property type="entry name" value="PROKAR_LIPOPROTEIN"/>
    <property type="match status" value="1"/>
</dbReference>
<gene>
    <name evidence="3" type="ORF">BCR34DRAFT_616207</name>
</gene>
<keyword evidence="4" id="KW-1185">Reference proteome</keyword>
<organism evidence="3 4">
    <name type="scientific">Clohesyomyces aquaticus</name>
    <dbReference type="NCBI Taxonomy" id="1231657"/>
    <lineage>
        <taxon>Eukaryota</taxon>
        <taxon>Fungi</taxon>
        <taxon>Dikarya</taxon>
        <taxon>Ascomycota</taxon>
        <taxon>Pezizomycotina</taxon>
        <taxon>Dothideomycetes</taxon>
        <taxon>Pleosporomycetidae</taxon>
        <taxon>Pleosporales</taxon>
        <taxon>Lindgomycetaceae</taxon>
        <taxon>Clohesyomyces</taxon>
    </lineage>
</organism>
<dbReference type="Proteomes" id="UP000193144">
    <property type="component" value="Unassembled WGS sequence"/>
</dbReference>
<proteinExistence type="inferred from homology"/>
<dbReference type="InterPro" id="IPR016040">
    <property type="entry name" value="NAD(P)-bd_dom"/>
</dbReference>
<comment type="caution">
    <text evidence="3">The sequence shown here is derived from an EMBL/GenBank/DDBJ whole genome shotgun (WGS) entry which is preliminary data.</text>
</comment>
<dbReference type="InterPro" id="IPR036291">
    <property type="entry name" value="NAD(P)-bd_dom_sf"/>
</dbReference>
<evidence type="ECO:0000259" key="2">
    <source>
        <dbReference type="Pfam" id="PF13460"/>
    </source>
</evidence>
<accession>A0A1Y1ZET5</accession>
<dbReference type="OrthoDB" id="63935at2759"/>
<dbReference type="STRING" id="1231657.A0A1Y1ZET5"/>
<name>A0A1Y1ZET5_9PLEO</name>
<dbReference type="EMBL" id="MCFA01000095">
    <property type="protein sequence ID" value="ORY08783.1"/>
    <property type="molecule type" value="Genomic_DNA"/>
</dbReference>
<feature type="domain" description="NAD(P)-binding" evidence="2">
    <location>
        <begin position="12"/>
        <end position="253"/>
    </location>
</feature>
<protein>
    <recommendedName>
        <fullName evidence="2">NAD(P)-binding domain-containing protein</fullName>
    </recommendedName>
</protein>
<evidence type="ECO:0000256" key="1">
    <source>
        <dbReference type="ARBA" id="ARBA00038376"/>
    </source>
</evidence>
<dbReference type="SUPFAM" id="SSF51735">
    <property type="entry name" value="NAD(P)-binding Rossmann-fold domains"/>
    <property type="match status" value="1"/>
</dbReference>
<sequence length="272" mass="29376">MSASKQTIAFFGATGGCAGTALAAALRDGYTCTALVRTPEKLRNILTNEHGISSVTLENLLTIHSGNVRDTSAVQKALVSPANPSILVDTIVFGVGAAAKMKASLTQPFTIDDPNVCEFGTRTVLESLSSLAKSGVSVTKDDRKPLYITVSTTGISDKKRDVPAALYPLYHWTLKVPHEDKKKMEHMIMTDNGANIRDFVIVRPTLLASEPVRGPTKVRAGWEWGVEARVEGEKEPGPQMGYQIGRTDVGEWIFREAIAKGGWEGKAVSLTY</sequence>
<reference evidence="3 4" key="1">
    <citation type="submission" date="2016-07" db="EMBL/GenBank/DDBJ databases">
        <title>Pervasive Adenine N6-methylation of Active Genes in Fungi.</title>
        <authorList>
            <consortium name="DOE Joint Genome Institute"/>
            <person name="Mondo S.J."/>
            <person name="Dannebaum R.O."/>
            <person name="Kuo R.C."/>
            <person name="Labutti K."/>
            <person name="Haridas S."/>
            <person name="Kuo A."/>
            <person name="Salamov A."/>
            <person name="Ahrendt S.R."/>
            <person name="Lipzen A."/>
            <person name="Sullivan W."/>
            <person name="Andreopoulos W.B."/>
            <person name="Clum A."/>
            <person name="Lindquist E."/>
            <person name="Daum C."/>
            <person name="Ramamoorthy G.K."/>
            <person name="Gryganskyi A."/>
            <person name="Culley D."/>
            <person name="Magnuson J.K."/>
            <person name="James T.Y."/>
            <person name="O'Malley M.A."/>
            <person name="Stajich J.E."/>
            <person name="Spatafora J.W."/>
            <person name="Visel A."/>
            <person name="Grigoriev I.V."/>
        </authorList>
    </citation>
    <scope>NUCLEOTIDE SEQUENCE [LARGE SCALE GENOMIC DNA]</scope>
    <source>
        <strain evidence="3 4">CBS 115471</strain>
    </source>
</reference>
<evidence type="ECO:0000313" key="3">
    <source>
        <dbReference type="EMBL" id="ORY08783.1"/>
    </source>
</evidence>
<dbReference type="PANTHER" id="PTHR15020:SF50">
    <property type="entry name" value="UPF0659 PROTEIN YMR090W"/>
    <property type="match status" value="1"/>
</dbReference>